<dbReference type="InterPro" id="IPR001901">
    <property type="entry name" value="Translocase_SecE/Sec61-g"/>
</dbReference>
<evidence type="ECO:0000256" key="8">
    <source>
        <dbReference type="ARBA" id="ARBA00023136"/>
    </source>
</evidence>
<evidence type="ECO:0008006" key="11">
    <source>
        <dbReference type="Google" id="ProtNLM"/>
    </source>
</evidence>
<feature type="non-terminal residue" evidence="10">
    <location>
        <position position="117"/>
    </location>
</feature>
<dbReference type="NCBIfam" id="TIGR00964">
    <property type="entry name" value="secE_bact"/>
    <property type="match status" value="1"/>
</dbReference>
<keyword evidence="3" id="KW-1003">Cell membrane</keyword>
<dbReference type="GO" id="GO:0009306">
    <property type="term" value="P:protein secretion"/>
    <property type="evidence" value="ECO:0007669"/>
    <property type="project" value="InterPro"/>
</dbReference>
<dbReference type="AlphaFoldDB" id="X1CYY5"/>
<dbReference type="PROSITE" id="PS51257">
    <property type="entry name" value="PROKAR_LIPOPROTEIN"/>
    <property type="match status" value="1"/>
</dbReference>
<evidence type="ECO:0000256" key="6">
    <source>
        <dbReference type="ARBA" id="ARBA00022989"/>
    </source>
</evidence>
<feature type="transmembrane region" description="Helical" evidence="9">
    <location>
        <begin position="16"/>
        <end position="34"/>
    </location>
</feature>
<keyword evidence="2" id="KW-0813">Transport</keyword>
<accession>X1CYY5</accession>
<comment type="caution">
    <text evidence="10">The sequence shown here is derived from an EMBL/GenBank/DDBJ whole genome shotgun (WGS) entry which is preliminary data.</text>
</comment>
<evidence type="ECO:0000256" key="4">
    <source>
        <dbReference type="ARBA" id="ARBA00022692"/>
    </source>
</evidence>
<feature type="transmembrane region" description="Helical" evidence="9">
    <location>
        <begin position="54"/>
        <end position="72"/>
    </location>
</feature>
<keyword evidence="8 9" id="KW-0472">Membrane</keyword>
<reference evidence="10" key="1">
    <citation type="journal article" date="2014" name="Front. Microbiol.">
        <title>High frequency of phylogenetically diverse reductive dehalogenase-homologous genes in deep subseafloor sedimentary metagenomes.</title>
        <authorList>
            <person name="Kawai M."/>
            <person name="Futagami T."/>
            <person name="Toyoda A."/>
            <person name="Takaki Y."/>
            <person name="Nishi S."/>
            <person name="Hori S."/>
            <person name="Arai W."/>
            <person name="Tsubouchi T."/>
            <person name="Morono Y."/>
            <person name="Uchiyama I."/>
            <person name="Ito T."/>
            <person name="Fujiyama A."/>
            <person name="Inagaki F."/>
            <person name="Takami H."/>
        </authorList>
    </citation>
    <scope>NUCLEOTIDE SEQUENCE</scope>
    <source>
        <strain evidence="10">Expedition CK06-06</strain>
    </source>
</reference>
<evidence type="ECO:0000256" key="7">
    <source>
        <dbReference type="ARBA" id="ARBA00023010"/>
    </source>
</evidence>
<feature type="transmembrane region" description="Helical" evidence="9">
    <location>
        <begin position="93"/>
        <end position="113"/>
    </location>
</feature>
<keyword evidence="5" id="KW-0653">Protein transport</keyword>
<dbReference type="Pfam" id="PF00584">
    <property type="entry name" value="SecE"/>
    <property type="match status" value="1"/>
</dbReference>
<dbReference type="InterPro" id="IPR038379">
    <property type="entry name" value="SecE_sf"/>
</dbReference>
<dbReference type="GO" id="GO:0005886">
    <property type="term" value="C:plasma membrane"/>
    <property type="evidence" value="ECO:0007669"/>
    <property type="project" value="TreeGrafter"/>
</dbReference>
<dbReference type="GO" id="GO:0006605">
    <property type="term" value="P:protein targeting"/>
    <property type="evidence" value="ECO:0007669"/>
    <property type="project" value="InterPro"/>
</dbReference>
<evidence type="ECO:0000256" key="5">
    <source>
        <dbReference type="ARBA" id="ARBA00022927"/>
    </source>
</evidence>
<dbReference type="InterPro" id="IPR005807">
    <property type="entry name" value="SecE_bac"/>
</dbReference>
<proteinExistence type="predicted"/>
<dbReference type="PANTHER" id="PTHR33910:SF1">
    <property type="entry name" value="PROTEIN TRANSLOCASE SUBUNIT SECE"/>
    <property type="match status" value="1"/>
</dbReference>
<protein>
    <recommendedName>
        <fullName evidence="11">Preprotein translocase subunit SecE</fullName>
    </recommendedName>
</protein>
<evidence type="ECO:0000256" key="9">
    <source>
        <dbReference type="SAM" id="Phobius"/>
    </source>
</evidence>
<comment type="subcellular location">
    <subcellularLocation>
        <location evidence="1">Membrane</location>
    </subcellularLocation>
</comment>
<dbReference type="GO" id="GO:0043952">
    <property type="term" value="P:protein transport by the Sec complex"/>
    <property type="evidence" value="ECO:0007669"/>
    <property type="project" value="TreeGrafter"/>
</dbReference>
<dbReference type="PANTHER" id="PTHR33910">
    <property type="entry name" value="PROTEIN TRANSLOCASE SUBUNIT SECE"/>
    <property type="match status" value="1"/>
</dbReference>
<dbReference type="Gene3D" id="1.20.5.1030">
    <property type="entry name" value="Preprotein translocase secy subunit"/>
    <property type="match status" value="1"/>
</dbReference>
<evidence type="ECO:0000313" key="10">
    <source>
        <dbReference type="EMBL" id="GAH13067.1"/>
    </source>
</evidence>
<gene>
    <name evidence="10" type="ORF">S01H4_61701</name>
</gene>
<sequence length="117" mass="13039">MVFDIYKRGQGKYTRLFSAFGMVLIIGLGCWRLYVKLEGADLGLWFETMVPAGLFVGLTLLVFWLVNKAAIADFMIAAEGEMKKVSWSSRKEVAVSTFIVIWVVIITALLLGVTDLV</sequence>
<organism evidence="10">
    <name type="scientific">marine sediment metagenome</name>
    <dbReference type="NCBI Taxonomy" id="412755"/>
    <lineage>
        <taxon>unclassified sequences</taxon>
        <taxon>metagenomes</taxon>
        <taxon>ecological metagenomes</taxon>
    </lineage>
</organism>
<keyword evidence="6 9" id="KW-1133">Transmembrane helix</keyword>
<dbReference type="GO" id="GO:0008320">
    <property type="term" value="F:protein transmembrane transporter activity"/>
    <property type="evidence" value="ECO:0007669"/>
    <property type="project" value="InterPro"/>
</dbReference>
<keyword evidence="7" id="KW-0811">Translocation</keyword>
<evidence type="ECO:0000256" key="1">
    <source>
        <dbReference type="ARBA" id="ARBA00004370"/>
    </source>
</evidence>
<dbReference type="EMBL" id="BART01036646">
    <property type="protein sequence ID" value="GAH13067.1"/>
    <property type="molecule type" value="Genomic_DNA"/>
</dbReference>
<dbReference type="GO" id="GO:0006886">
    <property type="term" value="P:intracellular protein transport"/>
    <property type="evidence" value="ECO:0007669"/>
    <property type="project" value="InterPro"/>
</dbReference>
<name>X1CYY5_9ZZZZ</name>
<evidence type="ECO:0000256" key="2">
    <source>
        <dbReference type="ARBA" id="ARBA00022448"/>
    </source>
</evidence>
<evidence type="ECO:0000256" key="3">
    <source>
        <dbReference type="ARBA" id="ARBA00022475"/>
    </source>
</evidence>
<keyword evidence="4 9" id="KW-0812">Transmembrane</keyword>